<feature type="compositionally biased region" description="Low complexity" evidence="1">
    <location>
        <begin position="66"/>
        <end position="81"/>
    </location>
</feature>
<dbReference type="AlphaFoldDB" id="A0A0C3BES8"/>
<keyword evidence="3" id="KW-1185">Reference proteome</keyword>
<reference evidence="2 3" key="1">
    <citation type="submission" date="2014-04" db="EMBL/GenBank/DDBJ databases">
        <authorList>
            <consortium name="DOE Joint Genome Institute"/>
            <person name="Kuo A."/>
            <person name="Zuccaro A."/>
            <person name="Kohler A."/>
            <person name="Nagy L.G."/>
            <person name="Floudas D."/>
            <person name="Copeland A."/>
            <person name="Barry K.W."/>
            <person name="Cichocki N."/>
            <person name="Veneault-Fourrey C."/>
            <person name="LaButti K."/>
            <person name="Lindquist E.A."/>
            <person name="Lipzen A."/>
            <person name="Lundell T."/>
            <person name="Morin E."/>
            <person name="Murat C."/>
            <person name="Sun H."/>
            <person name="Tunlid A."/>
            <person name="Henrissat B."/>
            <person name="Grigoriev I.V."/>
            <person name="Hibbett D.S."/>
            <person name="Martin F."/>
            <person name="Nordberg H.P."/>
            <person name="Cantor M.N."/>
            <person name="Hua S.X."/>
        </authorList>
    </citation>
    <scope>NUCLEOTIDE SEQUENCE [LARGE SCALE GENOMIC DNA]</scope>
    <source>
        <strain evidence="2 3">MAFF 305830</strain>
    </source>
</reference>
<dbReference type="Proteomes" id="UP000054097">
    <property type="component" value="Unassembled WGS sequence"/>
</dbReference>
<feature type="compositionally biased region" description="Polar residues" evidence="1">
    <location>
        <begin position="11"/>
        <end position="21"/>
    </location>
</feature>
<evidence type="ECO:0000313" key="2">
    <source>
        <dbReference type="EMBL" id="KIM29956.1"/>
    </source>
</evidence>
<feature type="compositionally biased region" description="Polar residues" evidence="1">
    <location>
        <begin position="36"/>
        <end position="58"/>
    </location>
</feature>
<protein>
    <submittedName>
        <fullName evidence="2">Uncharacterized protein</fullName>
    </submittedName>
</protein>
<dbReference type="STRING" id="933852.A0A0C3BES8"/>
<feature type="region of interest" description="Disordered" evidence="1">
    <location>
        <begin position="167"/>
        <end position="207"/>
    </location>
</feature>
<sequence length="369" mass="40424">MNNPFDRDRSVATSSMVNNPFDSDPTHARNRFPDIAQTNSMGPSSPGLYQNHQQQAWSQPAIDPYAAQLQQQQQQQQQAAQFSPYGQQTTMGSAYPASSFNTGINPYSTPSSPFSNAGFAGGVASGGTYASSVGGTPYSHFNAGNNAYSSGLASPSYMTAATQNVPHNLSANPQLSQFDPLSPSSNTGYNQQQQQGYGSGNSNGMFQLSAQNEMDPGPITWYPRSPANPGVQIVSAFGGQTTLHIPIRPHSYTPNDHPRHVISIHRSELEQWDQYGWRQSLNALENLRIAWERMKDDIARVTDIGCPPHENAITTKMKKEASEKIDSVTAAYLQMQEVFSSYRQSPDPSSKSRVRECLNAGLRNLPEWP</sequence>
<name>A0A0C3BES8_SERVB</name>
<dbReference type="HOGENOM" id="CLU_077716_0_0_1"/>
<organism evidence="2 3">
    <name type="scientific">Serendipita vermifera MAFF 305830</name>
    <dbReference type="NCBI Taxonomy" id="933852"/>
    <lineage>
        <taxon>Eukaryota</taxon>
        <taxon>Fungi</taxon>
        <taxon>Dikarya</taxon>
        <taxon>Basidiomycota</taxon>
        <taxon>Agaricomycotina</taxon>
        <taxon>Agaricomycetes</taxon>
        <taxon>Sebacinales</taxon>
        <taxon>Serendipitaceae</taxon>
        <taxon>Serendipita</taxon>
    </lineage>
</organism>
<feature type="compositionally biased region" description="Low complexity" evidence="1">
    <location>
        <begin position="184"/>
        <end position="204"/>
    </location>
</feature>
<feature type="compositionally biased region" description="Basic and acidic residues" evidence="1">
    <location>
        <begin position="1"/>
        <end position="10"/>
    </location>
</feature>
<accession>A0A0C3BES8</accession>
<feature type="compositionally biased region" description="Polar residues" evidence="1">
    <location>
        <begin position="167"/>
        <end position="183"/>
    </location>
</feature>
<proteinExistence type="predicted"/>
<dbReference type="OrthoDB" id="3253876at2759"/>
<dbReference type="EMBL" id="KN824286">
    <property type="protein sequence ID" value="KIM29956.1"/>
    <property type="molecule type" value="Genomic_DNA"/>
</dbReference>
<reference evidence="3" key="2">
    <citation type="submission" date="2015-01" db="EMBL/GenBank/DDBJ databases">
        <title>Evolutionary Origins and Diversification of the Mycorrhizal Mutualists.</title>
        <authorList>
            <consortium name="DOE Joint Genome Institute"/>
            <consortium name="Mycorrhizal Genomics Consortium"/>
            <person name="Kohler A."/>
            <person name="Kuo A."/>
            <person name="Nagy L.G."/>
            <person name="Floudas D."/>
            <person name="Copeland A."/>
            <person name="Barry K.W."/>
            <person name="Cichocki N."/>
            <person name="Veneault-Fourrey C."/>
            <person name="LaButti K."/>
            <person name="Lindquist E.A."/>
            <person name="Lipzen A."/>
            <person name="Lundell T."/>
            <person name="Morin E."/>
            <person name="Murat C."/>
            <person name="Riley R."/>
            <person name="Ohm R."/>
            <person name="Sun H."/>
            <person name="Tunlid A."/>
            <person name="Henrissat B."/>
            <person name="Grigoriev I.V."/>
            <person name="Hibbett D.S."/>
            <person name="Martin F."/>
        </authorList>
    </citation>
    <scope>NUCLEOTIDE SEQUENCE [LARGE SCALE GENOMIC DNA]</scope>
    <source>
        <strain evidence="3">MAFF 305830</strain>
    </source>
</reference>
<evidence type="ECO:0000313" key="3">
    <source>
        <dbReference type="Proteomes" id="UP000054097"/>
    </source>
</evidence>
<gene>
    <name evidence="2" type="ORF">M408DRAFT_328402</name>
</gene>
<feature type="region of interest" description="Disordered" evidence="1">
    <location>
        <begin position="1"/>
        <end position="87"/>
    </location>
</feature>
<evidence type="ECO:0000256" key="1">
    <source>
        <dbReference type="SAM" id="MobiDB-lite"/>
    </source>
</evidence>